<feature type="compositionally biased region" description="Low complexity" evidence="1">
    <location>
        <begin position="333"/>
        <end position="343"/>
    </location>
</feature>
<gene>
    <name evidence="2" type="ORF">Pfra01_002781700</name>
</gene>
<sequence length="513" mass="55240">MILPVKPFRVEHLPHHALLRPPEINNMSWRDVMTSDQQRNMAYRLVAATPMAAPTPQTIVVPVRDQTSRRKDLMVDNFSGKPGESVEAGLARGMEEAKNQEYLGGDTWTAGELFHGAVQYLKGRTRSGTSRSRRTWSRATQHLGKRVQQPGERLRDFADSLLGIGFGKRVSAESYVEAFLNGLNNGIMATQARGADPSSLEDADQYAENRCGEYGEGRRITDWRIGEDDNSPPVYDTPGKTVSGCAATAKKDPLSLDALQALMTMAEADEDQLLGTTDLTRGPSRNERRRVSAAIVANAVTGEENLPCASPPWAPRPPPPAAATSRGSTTTDAQPAAAAAVPPGNGPRHEEVVSARVADGELAANAGSRPDTRSVVSSQAEGLAVQSAAEAERKAGNVEEQKTDTEDDGAQRSLVSRLAEEDMSRSDGVMPYQRIRAARKKLAATEITAAVAGELPVTTQPPPRALMRKQLLISGGVTKAPKRRQCRTEGEQAAARRILTKKLGESPSSAPRC</sequence>
<protein>
    <submittedName>
        <fullName evidence="2">Unnamed protein product</fullName>
    </submittedName>
</protein>
<evidence type="ECO:0000313" key="3">
    <source>
        <dbReference type="Proteomes" id="UP001165121"/>
    </source>
</evidence>
<reference evidence="2" key="1">
    <citation type="submission" date="2023-04" db="EMBL/GenBank/DDBJ databases">
        <title>Phytophthora fragariaefolia NBRC 109709.</title>
        <authorList>
            <person name="Ichikawa N."/>
            <person name="Sato H."/>
            <person name="Tonouchi N."/>
        </authorList>
    </citation>
    <scope>NUCLEOTIDE SEQUENCE</scope>
    <source>
        <strain evidence="2">NBRC 109709</strain>
    </source>
</reference>
<dbReference type="AlphaFoldDB" id="A0A9W7D827"/>
<keyword evidence="3" id="KW-1185">Reference proteome</keyword>
<proteinExistence type="predicted"/>
<comment type="caution">
    <text evidence="2">The sequence shown here is derived from an EMBL/GenBank/DDBJ whole genome shotgun (WGS) entry which is preliminary data.</text>
</comment>
<name>A0A9W7D827_9STRA</name>
<feature type="compositionally biased region" description="Pro residues" evidence="1">
    <location>
        <begin position="309"/>
        <end position="321"/>
    </location>
</feature>
<dbReference type="EMBL" id="BSXT01007497">
    <property type="protein sequence ID" value="GMF63806.1"/>
    <property type="molecule type" value="Genomic_DNA"/>
</dbReference>
<feature type="region of interest" description="Disordered" evidence="1">
    <location>
        <begin position="124"/>
        <end position="149"/>
    </location>
</feature>
<feature type="compositionally biased region" description="Basic and acidic residues" evidence="1">
    <location>
        <begin position="390"/>
        <end position="404"/>
    </location>
</feature>
<organism evidence="2 3">
    <name type="scientific">Phytophthora fragariaefolia</name>
    <dbReference type="NCBI Taxonomy" id="1490495"/>
    <lineage>
        <taxon>Eukaryota</taxon>
        <taxon>Sar</taxon>
        <taxon>Stramenopiles</taxon>
        <taxon>Oomycota</taxon>
        <taxon>Peronosporomycetes</taxon>
        <taxon>Peronosporales</taxon>
        <taxon>Peronosporaceae</taxon>
        <taxon>Phytophthora</taxon>
    </lineage>
</organism>
<dbReference type="Proteomes" id="UP001165121">
    <property type="component" value="Unassembled WGS sequence"/>
</dbReference>
<evidence type="ECO:0000313" key="2">
    <source>
        <dbReference type="EMBL" id="GMF63806.1"/>
    </source>
</evidence>
<dbReference type="OrthoDB" id="128965at2759"/>
<accession>A0A9W7D827</accession>
<evidence type="ECO:0000256" key="1">
    <source>
        <dbReference type="SAM" id="MobiDB-lite"/>
    </source>
</evidence>
<feature type="region of interest" description="Disordered" evidence="1">
    <location>
        <begin position="363"/>
        <end position="426"/>
    </location>
</feature>
<feature type="region of interest" description="Disordered" evidence="1">
    <location>
        <begin position="304"/>
        <end position="351"/>
    </location>
</feature>